<evidence type="ECO:0000313" key="2">
    <source>
        <dbReference type="Proteomes" id="UP000053240"/>
    </source>
</evidence>
<dbReference type="Proteomes" id="UP000053240">
    <property type="component" value="Unassembled WGS sequence"/>
</dbReference>
<organism evidence="1 2">
    <name type="scientific">Papilio machaon</name>
    <name type="common">Old World swallowtail butterfly</name>
    <dbReference type="NCBI Taxonomy" id="76193"/>
    <lineage>
        <taxon>Eukaryota</taxon>
        <taxon>Metazoa</taxon>
        <taxon>Ecdysozoa</taxon>
        <taxon>Arthropoda</taxon>
        <taxon>Hexapoda</taxon>
        <taxon>Insecta</taxon>
        <taxon>Pterygota</taxon>
        <taxon>Neoptera</taxon>
        <taxon>Endopterygota</taxon>
        <taxon>Lepidoptera</taxon>
        <taxon>Glossata</taxon>
        <taxon>Ditrysia</taxon>
        <taxon>Papilionoidea</taxon>
        <taxon>Papilionidae</taxon>
        <taxon>Papilioninae</taxon>
        <taxon>Papilio</taxon>
    </lineage>
</organism>
<dbReference type="EMBL" id="KQ461108">
    <property type="protein sequence ID" value="KPJ09324.1"/>
    <property type="molecule type" value="Genomic_DNA"/>
</dbReference>
<dbReference type="AlphaFoldDB" id="A0A194QVH5"/>
<gene>
    <name evidence="1" type="ORF">RR48_15465</name>
</gene>
<proteinExistence type="predicted"/>
<name>A0A194QVH5_PAPMA</name>
<reference evidence="1 2" key="1">
    <citation type="journal article" date="2015" name="Nat. Commun.">
        <title>Outbred genome sequencing and CRISPR/Cas9 gene editing in butterflies.</title>
        <authorList>
            <person name="Li X."/>
            <person name="Fan D."/>
            <person name="Zhang W."/>
            <person name="Liu G."/>
            <person name="Zhang L."/>
            <person name="Zhao L."/>
            <person name="Fang X."/>
            <person name="Chen L."/>
            <person name="Dong Y."/>
            <person name="Chen Y."/>
            <person name="Ding Y."/>
            <person name="Zhao R."/>
            <person name="Feng M."/>
            <person name="Zhu Y."/>
            <person name="Feng Y."/>
            <person name="Jiang X."/>
            <person name="Zhu D."/>
            <person name="Xiang H."/>
            <person name="Feng X."/>
            <person name="Li S."/>
            <person name="Wang J."/>
            <person name="Zhang G."/>
            <person name="Kronforst M.R."/>
            <person name="Wang W."/>
        </authorList>
    </citation>
    <scope>NUCLEOTIDE SEQUENCE [LARGE SCALE GENOMIC DNA]</scope>
    <source>
        <strain evidence="1">Ya'a_city_454_Pm</strain>
        <tissue evidence="1">Whole body</tissue>
    </source>
</reference>
<evidence type="ECO:0000313" key="1">
    <source>
        <dbReference type="EMBL" id="KPJ09324.1"/>
    </source>
</evidence>
<protein>
    <submittedName>
        <fullName evidence="1">Uncharacterized protein</fullName>
    </submittedName>
</protein>
<sequence length="141" mass="16072">MSNSLDQQFGSLSLSQEDHDQMFEPEDHQDQRWQVAFVGMSVIEKERTNYAFLSDMILLAFFTCNPFKLPQHHLQSPQITYNPPAFTCTYPQSPASRCNHHDACYLSAVTFMDTGGPVYTDNDLHPLTASSIYTCNYLQPP</sequence>
<dbReference type="InParanoid" id="A0A194QVH5"/>
<accession>A0A194QVH5</accession>
<keyword evidence="2" id="KW-1185">Reference proteome</keyword>